<gene>
    <name evidence="2" type="ORF">LCGC14_1998720</name>
</gene>
<protein>
    <submittedName>
        <fullName evidence="2">Uncharacterized protein</fullName>
    </submittedName>
</protein>
<keyword evidence="1" id="KW-1133">Transmembrane helix</keyword>
<evidence type="ECO:0000313" key="2">
    <source>
        <dbReference type="EMBL" id="KKL81041.1"/>
    </source>
</evidence>
<proteinExistence type="predicted"/>
<accession>A0A0F9FRN1</accession>
<organism evidence="2">
    <name type="scientific">marine sediment metagenome</name>
    <dbReference type="NCBI Taxonomy" id="412755"/>
    <lineage>
        <taxon>unclassified sequences</taxon>
        <taxon>metagenomes</taxon>
        <taxon>ecological metagenomes</taxon>
    </lineage>
</organism>
<sequence length="103" mass="11365">MQISLFSGKRAMFISIIVILFLITPAISLLAQDNYIPKDPVFARRIALLTGIGAPTIFGLAGLIFNISVPENMNMSQGILPVLSEFHTTFNSYHLFAWIGHLS</sequence>
<feature type="transmembrane region" description="Helical" evidence="1">
    <location>
        <begin position="12"/>
        <end position="31"/>
    </location>
</feature>
<dbReference type="EMBL" id="LAZR01022678">
    <property type="protein sequence ID" value="KKL81041.1"/>
    <property type="molecule type" value="Genomic_DNA"/>
</dbReference>
<feature type="transmembrane region" description="Helical" evidence="1">
    <location>
        <begin position="46"/>
        <end position="67"/>
    </location>
</feature>
<comment type="caution">
    <text evidence="2">The sequence shown here is derived from an EMBL/GenBank/DDBJ whole genome shotgun (WGS) entry which is preliminary data.</text>
</comment>
<name>A0A0F9FRN1_9ZZZZ</name>
<reference evidence="2" key="1">
    <citation type="journal article" date="2015" name="Nature">
        <title>Complex archaea that bridge the gap between prokaryotes and eukaryotes.</title>
        <authorList>
            <person name="Spang A."/>
            <person name="Saw J.H."/>
            <person name="Jorgensen S.L."/>
            <person name="Zaremba-Niedzwiedzka K."/>
            <person name="Martijn J."/>
            <person name="Lind A.E."/>
            <person name="van Eijk R."/>
            <person name="Schleper C."/>
            <person name="Guy L."/>
            <person name="Ettema T.J."/>
        </authorList>
    </citation>
    <scope>NUCLEOTIDE SEQUENCE</scope>
</reference>
<dbReference type="AlphaFoldDB" id="A0A0F9FRN1"/>
<keyword evidence="1" id="KW-0472">Membrane</keyword>
<keyword evidence="1" id="KW-0812">Transmembrane</keyword>
<evidence type="ECO:0000256" key="1">
    <source>
        <dbReference type="SAM" id="Phobius"/>
    </source>
</evidence>